<gene>
    <name evidence="1" type="ORF">APG10_01377</name>
    <name evidence="2" type="ORF">APG12_01547</name>
</gene>
<evidence type="ECO:0000313" key="1">
    <source>
        <dbReference type="EMBL" id="KYC44837.1"/>
    </source>
</evidence>
<comment type="caution">
    <text evidence="1">The sequence shown here is derived from an EMBL/GenBank/DDBJ whole genome shotgun (WGS) entry which is preliminary data.</text>
</comment>
<evidence type="ECO:0000313" key="3">
    <source>
        <dbReference type="Proteomes" id="UP000092401"/>
    </source>
</evidence>
<accession>A0A150IIR1</accession>
<dbReference type="EMBL" id="LNGE01000040">
    <property type="protein sequence ID" value="KYC44837.1"/>
    <property type="molecule type" value="Genomic_DNA"/>
</dbReference>
<evidence type="ECO:0000313" key="2">
    <source>
        <dbReference type="EMBL" id="KYC49351.1"/>
    </source>
</evidence>
<dbReference type="EMBL" id="LNJC01000038">
    <property type="protein sequence ID" value="KYC49351.1"/>
    <property type="molecule type" value="Genomic_DNA"/>
</dbReference>
<dbReference type="Proteomes" id="UP000092403">
    <property type="component" value="Unassembled WGS sequence"/>
</dbReference>
<protein>
    <submittedName>
        <fullName evidence="1">Uncharacterized protein</fullName>
    </submittedName>
</protein>
<proteinExistence type="predicted"/>
<reference evidence="3 4" key="1">
    <citation type="journal article" date="2016" name="ISME J.">
        <title>Chasing the elusive Euryarchaeota class WSA2: genomes reveal a uniquely fastidious methyl-reducing methanogen.</title>
        <authorList>
            <person name="Nobu M.K."/>
            <person name="Narihiro T."/>
            <person name="Kuroda K."/>
            <person name="Mei R."/>
            <person name="Liu W.T."/>
        </authorList>
    </citation>
    <scope>NUCLEOTIDE SEQUENCE [LARGE SCALE GENOMIC DNA]</scope>
    <source>
        <strain evidence="1">B03fssc0709_Meth_Bin005</strain>
        <strain evidence="2">BMIXfssc0709_Meth_Bin006</strain>
    </source>
</reference>
<accession>A0A150IWH4</accession>
<name>A0A150IIR1_9EURY</name>
<dbReference type="Proteomes" id="UP000092401">
    <property type="component" value="Unassembled WGS sequence"/>
</dbReference>
<evidence type="ECO:0000313" key="4">
    <source>
        <dbReference type="Proteomes" id="UP000092403"/>
    </source>
</evidence>
<organism evidence="1 3">
    <name type="scientific">Candidatus Methanofastidiosum methylothiophilum</name>
    <dbReference type="NCBI Taxonomy" id="1705564"/>
    <lineage>
        <taxon>Archaea</taxon>
        <taxon>Methanobacteriati</taxon>
        <taxon>Methanobacteriota</taxon>
        <taxon>Stenosarchaea group</taxon>
        <taxon>Candidatus Methanofastidiosia</taxon>
        <taxon>Candidatus Methanofastidiosales</taxon>
        <taxon>Candidatus Methanofastidiosaceae</taxon>
        <taxon>Candidatus Methanofastidiosum</taxon>
    </lineage>
</organism>
<dbReference type="AlphaFoldDB" id="A0A150IIR1"/>
<sequence>MGFERLPKPNREGSILYPVYKVYFVNKGVKVTEQVFCIVLIGSDKDIDVRPTEWFSLKAKDLDSAKYDLNTFLQSYTFVKYYQSIYPNQRLAGRMNINKIYPFKRYSSPGYFAIAENDIEKIKQIVVITIEQNGYVKQEFEVSKDDVLNFKEKANEFNPFITI</sequence>